<reference evidence="2" key="1">
    <citation type="submission" date="2017-06" db="EMBL/GenBank/DDBJ databases">
        <authorList>
            <person name="Cremers G."/>
        </authorList>
    </citation>
    <scope>NUCLEOTIDE SEQUENCE [LARGE SCALE GENOMIC DNA]</scope>
</reference>
<dbReference type="EMBL" id="FZMP01000068">
    <property type="protein sequence ID" value="SNQ60087.1"/>
    <property type="molecule type" value="Genomic_DNA"/>
</dbReference>
<name>A0A284VLL1_9EURY</name>
<organism evidence="1 2">
    <name type="scientific">Candidatus Methanoperedens nitratireducens</name>
    <dbReference type="NCBI Taxonomy" id="1392998"/>
    <lineage>
        <taxon>Archaea</taxon>
        <taxon>Methanobacteriati</taxon>
        <taxon>Methanobacteriota</taxon>
        <taxon>Stenosarchaea group</taxon>
        <taxon>Methanomicrobia</taxon>
        <taxon>Methanosarcinales</taxon>
        <taxon>ANME-2 cluster</taxon>
        <taxon>Candidatus Methanoperedentaceae</taxon>
        <taxon>Candidatus Methanoperedens</taxon>
    </lineage>
</organism>
<dbReference type="AlphaFoldDB" id="A0A284VLL1"/>
<sequence>MQKIIHQEFVRWFGADIAGSKAKYARIAQDVWDAYKKHIV</sequence>
<protein>
    <submittedName>
        <fullName evidence="1">Uncharacterized protein</fullName>
    </submittedName>
</protein>
<proteinExistence type="predicted"/>
<gene>
    <name evidence="1" type="ORF">MNV_160007</name>
</gene>
<evidence type="ECO:0000313" key="2">
    <source>
        <dbReference type="Proteomes" id="UP000218615"/>
    </source>
</evidence>
<accession>A0A284VLL1</accession>
<dbReference type="RefSeq" id="WP_256999959.1">
    <property type="nucleotide sequence ID" value="NZ_FZMP01000068.1"/>
</dbReference>
<keyword evidence="2" id="KW-1185">Reference proteome</keyword>
<evidence type="ECO:0000313" key="1">
    <source>
        <dbReference type="EMBL" id="SNQ60087.1"/>
    </source>
</evidence>
<dbReference type="Proteomes" id="UP000218615">
    <property type="component" value="Unassembled WGS sequence"/>
</dbReference>